<dbReference type="Proteomes" id="UP001328107">
    <property type="component" value="Unassembled WGS sequence"/>
</dbReference>
<feature type="non-terminal residue" evidence="4">
    <location>
        <position position="1"/>
    </location>
</feature>
<name>A0AAN4ZN74_9BILA</name>
<dbReference type="InterPro" id="IPR019422">
    <property type="entry name" value="7TM_GPCR_serpentine_rcpt_Srh"/>
</dbReference>
<keyword evidence="1" id="KW-0812">Transmembrane</keyword>
<organism evidence="4 5">
    <name type="scientific">Pristionchus mayeri</name>
    <dbReference type="NCBI Taxonomy" id="1317129"/>
    <lineage>
        <taxon>Eukaryota</taxon>
        <taxon>Metazoa</taxon>
        <taxon>Ecdysozoa</taxon>
        <taxon>Nematoda</taxon>
        <taxon>Chromadorea</taxon>
        <taxon>Rhabditida</taxon>
        <taxon>Rhabditina</taxon>
        <taxon>Diplogasteromorpha</taxon>
        <taxon>Diplogasteroidea</taxon>
        <taxon>Neodiplogasteridae</taxon>
        <taxon>Pristionchus</taxon>
    </lineage>
</organism>
<dbReference type="EMBL" id="BTRK01000003">
    <property type="protein sequence ID" value="GMR40671.1"/>
    <property type="molecule type" value="Genomic_DNA"/>
</dbReference>
<reference evidence="5" key="1">
    <citation type="submission" date="2022-10" db="EMBL/GenBank/DDBJ databases">
        <title>Genome assembly of Pristionchus species.</title>
        <authorList>
            <person name="Yoshida K."/>
            <person name="Sommer R.J."/>
        </authorList>
    </citation>
    <scope>NUCLEOTIDE SEQUENCE [LARGE SCALE GENOMIC DNA]</scope>
    <source>
        <strain evidence="3 5">RS5460</strain>
    </source>
</reference>
<dbReference type="Pfam" id="PF10318">
    <property type="entry name" value="7TM_GPCR_Srh"/>
    <property type="match status" value="1"/>
</dbReference>
<accession>A0AAN4ZN74</accession>
<evidence type="ECO:0000256" key="1">
    <source>
        <dbReference type="SAM" id="Phobius"/>
    </source>
</evidence>
<evidence type="ECO:0008006" key="6">
    <source>
        <dbReference type="Google" id="ProtNLM"/>
    </source>
</evidence>
<evidence type="ECO:0000313" key="4">
    <source>
        <dbReference type="EMBL" id="GMR40675.1"/>
    </source>
</evidence>
<dbReference type="AlphaFoldDB" id="A0AAN4ZN74"/>
<feature type="transmembrane region" description="Helical" evidence="1">
    <location>
        <begin position="50"/>
        <end position="74"/>
    </location>
</feature>
<reference evidence="4" key="2">
    <citation type="submission" date="2023-06" db="EMBL/GenBank/DDBJ databases">
        <title>Genome assembly of Pristionchus species.</title>
        <authorList>
            <person name="Yoshida K."/>
            <person name="Sommer R.J."/>
        </authorList>
    </citation>
    <scope>NUCLEOTIDE SEQUENCE</scope>
    <source>
        <strain evidence="4 5">RS5460</strain>
    </source>
</reference>
<keyword evidence="5" id="KW-1185">Reference proteome</keyword>
<keyword evidence="1" id="KW-0472">Membrane</keyword>
<sequence>IDWTIDSLSFIILINSYFQMAIGVTSLIVSVIFAYIIFKSTPEELLDRRASLLSQLFGCVVQSTIFSVFIQPIALLPHRENMTYFEGSNFHRISSKL</sequence>
<feature type="transmembrane region" description="Helical" evidence="1">
    <location>
        <begin position="17"/>
        <end position="38"/>
    </location>
</feature>
<evidence type="ECO:0000313" key="5">
    <source>
        <dbReference type="Proteomes" id="UP001328107"/>
    </source>
</evidence>
<comment type="caution">
    <text evidence="4">The sequence shown here is derived from an EMBL/GenBank/DDBJ whole genome shotgun (WGS) entry which is preliminary data.</text>
</comment>
<protein>
    <recommendedName>
        <fullName evidence="6">G protein-coupled receptor</fullName>
    </recommendedName>
</protein>
<dbReference type="EMBL" id="BTRK01000003">
    <property type="protein sequence ID" value="GMR40675.1"/>
    <property type="molecule type" value="Genomic_DNA"/>
</dbReference>
<keyword evidence="1" id="KW-1133">Transmembrane helix</keyword>
<evidence type="ECO:0000313" key="2">
    <source>
        <dbReference type="EMBL" id="GMR40669.1"/>
    </source>
</evidence>
<dbReference type="EMBL" id="BTRK01000003">
    <property type="protein sequence ID" value="GMR40669.1"/>
    <property type="molecule type" value="Genomic_DNA"/>
</dbReference>
<proteinExistence type="predicted"/>
<evidence type="ECO:0000313" key="3">
    <source>
        <dbReference type="EMBL" id="GMR40671.1"/>
    </source>
</evidence>
<gene>
    <name evidence="2" type="ORF">PMAYCL1PPCAC_10864</name>
    <name evidence="3" type="ORF">PMAYCL1PPCAC_10866</name>
    <name evidence="4" type="ORF">PMAYCL1PPCAC_10870</name>
</gene>